<dbReference type="EMBL" id="JXYQ01000047">
    <property type="protein sequence ID" value="KJA09893.1"/>
    <property type="molecule type" value="Genomic_DNA"/>
</dbReference>
<accession>A0A0D7K9Q3</accession>
<comment type="caution">
    <text evidence="2">The sequence shown here is derived from an EMBL/GenBank/DDBJ whole genome shotgun (WGS) entry which is preliminary data.</text>
</comment>
<name>A0A0D7K9Q3_9BURK</name>
<evidence type="ECO:0000313" key="2">
    <source>
        <dbReference type="EMBL" id="KJA09893.1"/>
    </source>
</evidence>
<keyword evidence="3" id="KW-1185">Reference proteome</keyword>
<gene>
    <name evidence="2" type="ORF">RP29_14140</name>
</gene>
<protein>
    <submittedName>
        <fullName evidence="2">Uncharacterized protein</fullName>
    </submittedName>
</protein>
<evidence type="ECO:0000256" key="1">
    <source>
        <dbReference type="SAM" id="MobiDB-lite"/>
    </source>
</evidence>
<organism evidence="2 3">
    <name type="scientific">Acidovorax temperans</name>
    <dbReference type="NCBI Taxonomy" id="80878"/>
    <lineage>
        <taxon>Bacteria</taxon>
        <taxon>Pseudomonadati</taxon>
        <taxon>Pseudomonadota</taxon>
        <taxon>Betaproteobacteria</taxon>
        <taxon>Burkholderiales</taxon>
        <taxon>Comamonadaceae</taxon>
        <taxon>Acidovorax</taxon>
    </lineage>
</organism>
<sequence>MIQLSLLNAVCLVTEDIDTVTQILQRFEQPQQLVQVLLQSASVIYIQRRDDESCQRLKNGSLGAKMTKKARDRGLGIGHARACRFRLVLNQKAADQIHPILQHLDLLGNFREVLFDEIAKEVTWRCRAAPLRDVFCKFEDGIHILLAGRDNPTLINPDSHGHHVLWMPHSISSQMHRFEQNHHTLPVDAQPRPGIFRDHRCGDQLVQAGRAREKTFRLAVVDAHVQPRRTAGHLEKMEEPRRTLCFDHGSQPTVDSTSRLTVSPTRSTPPTTIRAVAPP</sequence>
<proteinExistence type="predicted"/>
<feature type="compositionally biased region" description="Low complexity" evidence="1">
    <location>
        <begin position="256"/>
        <end position="279"/>
    </location>
</feature>
<dbReference type="AlphaFoldDB" id="A0A0D7K9Q3"/>
<dbReference type="Proteomes" id="UP000032566">
    <property type="component" value="Unassembled WGS sequence"/>
</dbReference>
<feature type="region of interest" description="Disordered" evidence="1">
    <location>
        <begin position="245"/>
        <end position="279"/>
    </location>
</feature>
<reference evidence="2 3" key="1">
    <citation type="submission" date="2014-12" db="EMBL/GenBank/DDBJ databases">
        <title>Isolation of bacteria from lake water.</title>
        <authorList>
            <person name="Sheng K.-Y."/>
            <person name="Chin P.-S."/>
            <person name="Chan K.-G."/>
            <person name="Tan G.S."/>
        </authorList>
    </citation>
    <scope>NUCLEOTIDE SEQUENCE [LARGE SCALE GENOMIC DNA]</scope>
    <source>
        <strain evidence="2 3">KY4</strain>
    </source>
</reference>
<evidence type="ECO:0000313" key="3">
    <source>
        <dbReference type="Proteomes" id="UP000032566"/>
    </source>
</evidence>